<dbReference type="InterPro" id="IPR022030">
    <property type="entry name" value="SF3A1_dom"/>
</dbReference>
<evidence type="ECO:0000256" key="15">
    <source>
        <dbReference type="ARBA" id="ARBA00023316"/>
    </source>
</evidence>
<evidence type="ECO:0000256" key="12">
    <source>
        <dbReference type="ARBA" id="ARBA00023136"/>
    </source>
</evidence>
<keyword evidence="8 18" id="KW-0812">Transmembrane</keyword>
<feature type="region of interest" description="Disordered" evidence="17">
    <location>
        <begin position="1409"/>
        <end position="1593"/>
    </location>
</feature>
<feature type="compositionally biased region" description="Pro residues" evidence="17">
    <location>
        <begin position="1458"/>
        <end position="1481"/>
    </location>
</feature>
<evidence type="ECO:0000256" key="1">
    <source>
        <dbReference type="ARBA" id="ARBA00004123"/>
    </source>
</evidence>
<dbReference type="GO" id="GO:0000398">
    <property type="term" value="P:mRNA splicing, via spliceosome"/>
    <property type="evidence" value="ECO:0007669"/>
    <property type="project" value="UniProtKB-ARBA"/>
</dbReference>
<keyword evidence="6" id="KW-0328">Glycosyltransferase</keyword>
<dbReference type="PROSITE" id="PS50053">
    <property type="entry name" value="UBIQUITIN_2"/>
    <property type="match status" value="1"/>
</dbReference>
<feature type="transmembrane region" description="Helical" evidence="18">
    <location>
        <begin position="890"/>
        <end position="916"/>
    </location>
</feature>
<evidence type="ECO:0000256" key="2">
    <source>
        <dbReference type="ARBA" id="ARBA00004651"/>
    </source>
</evidence>
<evidence type="ECO:0000256" key="7">
    <source>
        <dbReference type="ARBA" id="ARBA00022679"/>
    </source>
</evidence>
<name>A0A9P8CV39_MORAP</name>
<dbReference type="SUPFAM" id="SSF54236">
    <property type="entry name" value="Ubiquitin-like"/>
    <property type="match status" value="1"/>
</dbReference>
<dbReference type="Pfam" id="PF08407">
    <property type="entry name" value="Chitin_synth_1N"/>
    <property type="match status" value="1"/>
</dbReference>
<dbReference type="FunFam" id="1.10.10.790:FF:000002">
    <property type="entry name" value="Splicing factor 3A subunit 1"/>
    <property type="match status" value="1"/>
</dbReference>
<keyword evidence="4" id="KW-1003">Cell membrane</keyword>
<evidence type="ECO:0000256" key="14">
    <source>
        <dbReference type="ARBA" id="ARBA00023242"/>
    </source>
</evidence>
<feature type="region of interest" description="Disordered" evidence="17">
    <location>
        <begin position="1"/>
        <end position="83"/>
    </location>
</feature>
<keyword evidence="5" id="KW-0507">mRNA processing</keyword>
<feature type="domain" description="Ubiquitin-like" evidence="19">
    <location>
        <begin position="1634"/>
        <end position="1673"/>
    </location>
</feature>
<evidence type="ECO:0000256" key="17">
    <source>
        <dbReference type="SAM" id="MobiDB-lite"/>
    </source>
</evidence>
<evidence type="ECO:0000256" key="10">
    <source>
        <dbReference type="ARBA" id="ARBA00022737"/>
    </source>
</evidence>
<keyword evidence="11 18" id="KW-1133">Transmembrane helix</keyword>
<evidence type="ECO:0000256" key="6">
    <source>
        <dbReference type="ARBA" id="ARBA00022676"/>
    </source>
</evidence>
<evidence type="ECO:0000256" key="4">
    <source>
        <dbReference type="ARBA" id="ARBA00022475"/>
    </source>
</evidence>
<feature type="compositionally biased region" description="Acidic residues" evidence="17">
    <location>
        <begin position="1241"/>
        <end position="1264"/>
    </location>
</feature>
<organism evidence="21 22">
    <name type="scientific">Mortierella alpina</name>
    <name type="common">Oleaginous fungus</name>
    <name type="synonym">Mortierella renispora</name>
    <dbReference type="NCBI Taxonomy" id="64518"/>
    <lineage>
        <taxon>Eukaryota</taxon>
        <taxon>Fungi</taxon>
        <taxon>Fungi incertae sedis</taxon>
        <taxon>Mucoromycota</taxon>
        <taxon>Mortierellomycotina</taxon>
        <taxon>Mortierellomycetes</taxon>
        <taxon>Mortierellales</taxon>
        <taxon>Mortierellaceae</taxon>
        <taxon>Mortierella</taxon>
    </lineage>
</organism>
<keyword evidence="15" id="KW-0961">Cell wall biogenesis/degradation</keyword>
<dbReference type="InterPro" id="IPR004835">
    <property type="entry name" value="Chitin_synth"/>
</dbReference>
<dbReference type="PANTHER" id="PTHR22914:SF9">
    <property type="entry name" value="CHITIN SYNTHASE 1"/>
    <property type="match status" value="1"/>
</dbReference>
<feature type="compositionally biased region" description="Low complexity" evidence="17">
    <location>
        <begin position="1584"/>
        <end position="1593"/>
    </location>
</feature>
<evidence type="ECO:0000256" key="18">
    <source>
        <dbReference type="SAM" id="Phobius"/>
    </source>
</evidence>
<feature type="domain" description="SURP motif" evidence="20">
    <location>
        <begin position="977"/>
        <end position="1021"/>
    </location>
</feature>
<feature type="transmembrane region" description="Helical" evidence="18">
    <location>
        <begin position="684"/>
        <end position="704"/>
    </location>
</feature>
<dbReference type="FunFam" id="1.10.10.790:FF:000001">
    <property type="entry name" value="Splicing factor 3a, subunit 1"/>
    <property type="match status" value="1"/>
</dbReference>
<feature type="compositionally biased region" description="Pro residues" evidence="17">
    <location>
        <begin position="101"/>
        <end position="112"/>
    </location>
</feature>
<comment type="function">
    <text evidence="16">Polymerizes chitin, a structural polymer of the cell wall and septum, by transferring the sugar moiety of UDP-GlcNAc to the non-reducing end of the growing chitin polymer.</text>
</comment>
<dbReference type="InterPro" id="IPR029071">
    <property type="entry name" value="Ubiquitin-like_domsf"/>
</dbReference>
<evidence type="ECO:0000256" key="16">
    <source>
        <dbReference type="ARBA" id="ARBA00024009"/>
    </source>
</evidence>
<evidence type="ECO:0000256" key="3">
    <source>
        <dbReference type="ARBA" id="ARBA00012543"/>
    </source>
</evidence>
<feature type="region of interest" description="Disordered" evidence="17">
    <location>
        <begin position="101"/>
        <end position="122"/>
    </location>
</feature>
<keyword evidence="12 18" id="KW-0472">Membrane</keyword>
<evidence type="ECO:0000256" key="13">
    <source>
        <dbReference type="ARBA" id="ARBA00023187"/>
    </source>
</evidence>
<dbReference type="SUPFAM" id="SSF53448">
    <property type="entry name" value="Nucleotide-diphospho-sugar transferases"/>
    <property type="match status" value="1"/>
</dbReference>
<dbReference type="Pfam" id="PF01644">
    <property type="entry name" value="Chitin_synth_1"/>
    <property type="match status" value="1"/>
</dbReference>
<feature type="transmembrane region" description="Helical" evidence="18">
    <location>
        <begin position="594"/>
        <end position="618"/>
    </location>
</feature>
<keyword evidence="10" id="KW-0677">Repeat</keyword>
<dbReference type="CDD" id="cd04190">
    <property type="entry name" value="Chitin_synth_C"/>
    <property type="match status" value="1"/>
</dbReference>
<dbReference type="SMART" id="SM00648">
    <property type="entry name" value="SWAP"/>
    <property type="match status" value="2"/>
</dbReference>
<dbReference type="GO" id="GO:0005681">
    <property type="term" value="C:spliceosomal complex"/>
    <property type="evidence" value="ECO:0007669"/>
    <property type="project" value="UniProtKB-KW"/>
</dbReference>
<dbReference type="GO" id="GO:0004100">
    <property type="term" value="F:chitin synthase activity"/>
    <property type="evidence" value="ECO:0007669"/>
    <property type="project" value="UniProtKB-EC"/>
</dbReference>
<dbReference type="InterPro" id="IPR029044">
    <property type="entry name" value="Nucleotide-diphossugar_trans"/>
</dbReference>
<dbReference type="GO" id="GO:0006031">
    <property type="term" value="P:chitin biosynthetic process"/>
    <property type="evidence" value="ECO:0007669"/>
    <property type="project" value="TreeGrafter"/>
</dbReference>
<reference evidence="21" key="1">
    <citation type="submission" date="2021-07" db="EMBL/GenBank/DDBJ databases">
        <title>Draft genome of Mortierella alpina, strain LL118, isolated from an aspen leaf litter sample.</title>
        <authorList>
            <person name="Yang S."/>
            <person name="Vinatzer B.A."/>
        </authorList>
    </citation>
    <scope>NUCLEOTIDE SEQUENCE</scope>
    <source>
        <strain evidence="21">LL118</strain>
    </source>
</reference>
<evidence type="ECO:0000256" key="5">
    <source>
        <dbReference type="ARBA" id="ARBA00022664"/>
    </source>
</evidence>
<dbReference type="Gene3D" id="3.10.20.90">
    <property type="entry name" value="Phosphatidylinositol 3-kinase Catalytic Subunit, Chain A, domain 1"/>
    <property type="match status" value="1"/>
</dbReference>
<dbReference type="PROSITE" id="PS50128">
    <property type="entry name" value="SURP"/>
    <property type="match status" value="2"/>
</dbReference>
<dbReference type="InterPro" id="IPR000061">
    <property type="entry name" value="Surp"/>
</dbReference>
<dbReference type="InterPro" id="IPR013616">
    <property type="entry name" value="Chitin_synth_N"/>
</dbReference>
<dbReference type="Pfam" id="PF12230">
    <property type="entry name" value="PRP21_like_P"/>
    <property type="match status" value="1"/>
</dbReference>
<dbReference type="EC" id="2.4.1.16" evidence="3"/>
<dbReference type="SUPFAM" id="SSF109905">
    <property type="entry name" value="Surp module (SWAP domain)"/>
    <property type="match status" value="2"/>
</dbReference>
<keyword evidence="13" id="KW-0508">mRNA splicing</keyword>
<feature type="transmembrane region" description="Helical" evidence="18">
    <location>
        <begin position="862"/>
        <end position="884"/>
    </location>
</feature>
<feature type="region of interest" description="Disordered" evidence="17">
    <location>
        <begin position="1231"/>
        <end position="1265"/>
    </location>
</feature>
<dbReference type="GO" id="GO:0071555">
    <property type="term" value="P:cell wall organization"/>
    <property type="evidence" value="ECO:0007669"/>
    <property type="project" value="UniProtKB-KW"/>
</dbReference>
<evidence type="ECO:0000259" key="19">
    <source>
        <dbReference type="PROSITE" id="PS50053"/>
    </source>
</evidence>
<evidence type="ECO:0000259" key="20">
    <source>
        <dbReference type="PROSITE" id="PS50128"/>
    </source>
</evidence>
<evidence type="ECO:0000256" key="9">
    <source>
        <dbReference type="ARBA" id="ARBA00022728"/>
    </source>
</evidence>
<gene>
    <name evidence="21" type="ORF">KVV02_007272</name>
</gene>
<keyword evidence="9" id="KW-0747">Spliceosome</keyword>
<dbReference type="EMBL" id="JAIFTL010000202">
    <property type="protein sequence ID" value="KAG9321473.1"/>
    <property type="molecule type" value="Genomic_DNA"/>
</dbReference>
<dbReference type="GO" id="GO:0003723">
    <property type="term" value="F:RNA binding"/>
    <property type="evidence" value="ECO:0007669"/>
    <property type="project" value="InterPro"/>
</dbReference>
<feature type="compositionally biased region" description="Basic and acidic residues" evidence="17">
    <location>
        <begin position="1552"/>
        <end position="1572"/>
    </location>
</feature>
<dbReference type="Gene3D" id="1.10.10.790">
    <property type="entry name" value="Surp module"/>
    <property type="match status" value="2"/>
</dbReference>
<sequence>MSRYPPPGRTPAYPMQNVTVQFNPNANPFEDEPQNAPLLAPGYSNMSNPSSRNSNRTNTSNDSSHPARTNHGGHSPAHGFAPVYRPMSPYTPYPQAPLHMPTPMPMPSPPVHNPFNPSPQSQPLVRFNMPTSPSPGLGGLIPPSTPPAAQPDTRHYGPVPTAQRRRFHTTRKVKLTSGNLVLDCPVPSKFLKMLKHQEGEEFTHMRYTAATCDPNDFAAENYTLRPLITDGQPRETELFIVMTMYNEDEVLFTRTMHGVMKNIRHLTTRDRSRTWGPESWKKVVVCIVSDGRAKINPKTLNVLAAMGVYQDGVAKNIVNDKAVTAHIYEVITIDPDMNRSGLDKGYVPVQILFCLKEKNAKKLNSHRQVGHPSIFQWFFNAFGQVLRPNVCVLLDVGTRPGSTSIYHLWKAFDLNSNVGGACGEICAMLGRGGVHLMSPLIASQNFEYKMSNILDKPLESVFGYISVLPGAFSAYRYRALQNDPSGRGPLEKYFLGEKFHGSDANIFTANMYLAEDRILCFELVAKRNSAWVLQYVKSAYGETDVPATVSEFISQRRRWLNGSFFASVYALTHSMDIWRSDHSTARKIFLHLEFFYSFVSLVFSWFALANFYLTFYILSNAMIFVRNEDGTVEQTSPFGQNNVGFWVFTVTRYIYLLLIIAQFIMSMGNRPQGSNWAYKSSMGFFALLMVYMLFGAVWMTISGIDKVQQEAAEKAGSGQSMASLYFQNAMFRNTVISLASTYGLYFVSSFLFMDPWHMFHSFVQYLLMVPSYVNILNVYAFCNIHDISWGTKGDTSVATDLGVAKTTADGVEVAVPTDSHDIDNAYDDAIAALSVKTVEVKQSRDAKTKQEDYYREIRTRVLLAWIMSNALLVALITSTTFGNFKTMSTVYLGVVLWSVAGLALFRFVGSVVYMILRLFNGRISSMSTAPPPLPSSISGFGAQNGAVDQVPVQENEAVKDDTASVGIIYPPPYIREIADKTAAYVSGSDSGAQLEERLRQSEKNNAKFCFLNPTDPYHAYYAFKVQEAKSGNAPKAAEIKAEVEAKVEEAIKPPPEEPPSLEFMTPMPSVSAQDLDILKLTAQFVARNGRQFMVSLAQREARNYQFDFLRPNHSLFNYFSKLVEQYTKILVPGPGMLEQIESRASNKYAVQDIVMRRVEYTAYQQELRKKKDEKEDAERQAFLSINWQDFVVVQTIEFTEADDALDLPLPKSLKELETMSLTQKRMIQVLAESEQQHDAPQDIEIDEDDDDVDMEDSDEEEEQPQAEITNANEVIMTAPQHTAPMKIKEDYVPKAFKGRTVASLQEATQTCPRCGEQIPVSQMDEHVRVELLDPRWKEQREQAEAKTKASNMLSDGTDVAKNLSMLKAHRTDIFSEEEQRNAEEERKRQIQKEVNVWDGQTATVALTAQRNAAAAASRVPYGQEPPRTSESSIGPQVGQPPLYRQPGTYNQTFRMQPGGPPPIPPPGMMPPPGMPGIPPPHFGQQPPGMPGAPGFYPGPPGTVPPPGLAPPPASANLPPRPAPPPVPGMPLSNSPNVPGMGTMPAQMPPVGRHPEEDHSMQDRDVKRFKSEHNSPLPSSPAPPASSANAVPTSGGSNWITLEIQFADPDEIKPEWNRDKVSSVTIESLVNGTMISTVKDRILAATGFPVGKQKLILPDGTVTKNQSTLGDYGFRIGQRGELRLAVKK</sequence>
<protein>
    <recommendedName>
        <fullName evidence="3">chitin synthase</fullName>
        <ecNumber evidence="3">2.4.1.16</ecNumber>
    </recommendedName>
</protein>
<comment type="subcellular location">
    <subcellularLocation>
        <location evidence="2">Cell membrane</location>
        <topology evidence="2">Multi-pass membrane protein</topology>
    </subcellularLocation>
    <subcellularLocation>
        <location evidence="1">Nucleus</location>
    </subcellularLocation>
</comment>
<dbReference type="Pfam" id="PF01805">
    <property type="entry name" value="Surp"/>
    <property type="match status" value="2"/>
</dbReference>
<evidence type="ECO:0000256" key="11">
    <source>
        <dbReference type="ARBA" id="ARBA00022989"/>
    </source>
</evidence>
<evidence type="ECO:0000313" key="22">
    <source>
        <dbReference type="Proteomes" id="UP000717515"/>
    </source>
</evidence>
<keyword evidence="7" id="KW-0808">Transferase</keyword>
<feature type="transmembrane region" description="Helical" evidence="18">
    <location>
        <begin position="643"/>
        <end position="664"/>
    </location>
</feature>
<accession>A0A9P8CV39</accession>
<keyword evidence="14" id="KW-0539">Nucleus</keyword>
<feature type="compositionally biased region" description="Polar residues" evidence="17">
    <location>
        <begin position="16"/>
        <end position="26"/>
    </location>
</feature>
<feature type="transmembrane region" description="Helical" evidence="18">
    <location>
        <begin position="735"/>
        <end position="753"/>
    </location>
</feature>
<evidence type="ECO:0000313" key="21">
    <source>
        <dbReference type="EMBL" id="KAG9321473.1"/>
    </source>
</evidence>
<evidence type="ECO:0000256" key="8">
    <source>
        <dbReference type="ARBA" id="ARBA00022692"/>
    </source>
</evidence>
<dbReference type="GO" id="GO:0030428">
    <property type="term" value="C:cell septum"/>
    <property type="evidence" value="ECO:0007669"/>
    <property type="project" value="TreeGrafter"/>
</dbReference>
<dbReference type="Proteomes" id="UP000717515">
    <property type="component" value="Unassembled WGS sequence"/>
</dbReference>
<dbReference type="InterPro" id="IPR035967">
    <property type="entry name" value="SWAP/Surp_sf"/>
</dbReference>
<feature type="compositionally biased region" description="Pro residues" evidence="17">
    <location>
        <begin position="1496"/>
        <end position="1528"/>
    </location>
</feature>
<dbReference type="GO" id="GO:0005686">
    <property type="term" value="C:U2 snRNP"/>
    <property type="evidence" value="ECO:0007669"/>
    <property type="project" value="UniProtKB-ARBA"/>
</dbReference>
<proteinExistence type="predicted"/>
<feature type="compositionally biased region" description="Low complexity" evidence="17">
    <location>
        <begin position="44"/>
        <end position="64"/>
    </location>
</feature>
<dbReference type="GO" id="GO:0005886">
    <property type="term" value="C:plasma membrane"/>
    <property type="evidence" value="ECO:0007669"/>
    <property type="project" value="UniProtKB-SubCell"/>
</dbReference>
<comment type="caution">
    <text evidence="21">The sequence shown here is derived from an EMBL/GenBank/DDBJ whole genome shotgun (WGS) entry which is preliminary data.</text>
</comment>
<feature type="domain" description="SURP motif" evidence="20">
    <location>
        <begin position="1077"/>
        <end position="1119"/>
    </location>
</feature>
<dbReference type="InterPro" id="IPR000626">
    <property type="entry name" value="Ubiquitin-like_dom"/>
</dbReference>
<dbReference type="PANTHER" id="PTHR22914">
    <property type="entry name" value="CHITIN SYNTHASE"/>
    <property type="match status" value="1"/>
</dbReference>